<dbReference type="Gene3D" id="3.40.1080.10">
    <property type="entry name" value="Glutaconate Coenzyme A-transferase"/>
    <property type="match status" value="1"/>
</dbReference>
<dbReference type="RefSeq" id="WP_130608098.1">
    <property type="nucleotide sequence ID" value="NZ_AP019368.1"/>
</dbReference>
<evidence type="ECO:0000313" key="2">
    <source>
        <dbReference type="Proteomes" id="UP000291236"/>
    </source>
</evidence>
<dbReference type="InterPro" id="IPR037171">
    <property type="entry name" value="NagB/RpiA_transferase-like"/>
</dbReference>
<reference evidence="1 2" key="1">
    <citation type="submission" date="2018-12" db="EMBL/GenBank/DDBJ databases">
        <title>Rubrispira sanarue gen. nov., sp., nov., a member of the order Silvanigrellales, isolated from a brackish lake in Hamamatsu Japan.</title>
        <authorList>
            <person name="Maejima Y."/>
            <person name="Iino T."/>
            <person name="Muraguchi Y."/>
            <person name="Fukuda K."/>
            <person name="Nojiri H."/>
            <person name="Ohkuma M."/>
            <person name="Moriuchi R."/>
            <person name="Dohra H."/>
            <person name="Kimbara K."/>
            <person name="Shintani M."/>
        </authorList>
    </citation>
    <scope>NUCLEOTIDE SEQUENCE [LARGE SCALE GENOMIC DNA]</scope>
    <source>
        <strain evidence="1 2">RF1110005</strain>
    </source>
</reference>
<dbReference type="AlphaFoldDB" id="A0A4P2VU99"/>
<proteinExistence type="predicted"/>
<dbReference type="KEGG" id="sbf:JCM31447_14780"/>
<organism evidence="1 2">
    <name type="scientific">Fluviispira sanaruensis</name>
    <dbReference type="NCBI Taxonomy" id="2493639"/>
    <lineage>
        <taxon>Bacteria</taxon>
        <taxon>Pseudomonadati</taxon>
        <taxon>Bdellovibrionota</taxon>
        <taxon>Oligoflexia</taxon>
        <taxon>Silvanigrellales</taxon>
        <taxon>Silvanigrellaceae</taxon>
        <taxon>Fluviispira</taxon>
    </lineage>
</organism>
<dbReference type="OrthoDB" id="5481335at2"/>
<dbReference type="InterPro" id="IPR005777">
    <property type="entry name" value="MadA"/>
</dbReference>
<protein>
    <submittedName>
        <fullName evidence="1">Malonate decarboxylase subunit alpha</fullName>
    </submittedName>
</protein>
<dbReference type="PANTHER" id="PTHR43293">
    <property type="entry name" value="ACETATE COA-TRANSFERASE YDIF"/>
    <property type="match status" value="1"/>
</dbReference>
<dbReference type="Pfam" id="PF16957">
    <property type="entry name" value="Mal_decarbox_Al"/>
    <property type="match status" value="1"/>
</dbReference>
<name>A0A4P2VU99_FLUSA</name>
<sequence>MNQSLLKQNKISRVNRASAFMDGKWIIENNLIDCLECFIEPHDKICIEGNNQKQALLLSEALAKVNIEKINNLHVLQSTVLFPAHMLIFENGIANKIDFSYASVYGTRFAELVQEGKLTINGMHTFLELYSRYFIDLTPRVCLISAEKADVEGNLYTGANTEETPTIIEATAFKDGIVIVEAKEIVKKLPRIDIPSDWVDALVLNRNPSPIKALFTRDPAKISNTKILMAMMVIKGIYGKYGVNRLNHGVGYSTCAIELLLPTYAESLGLKGKICEYMVVNPLPTLIPAIEAGFVKHIVSPGGEVGMNEYVKSRPDVFFTGRDGSLRSNRCYAQMAGLYAIDLFAGATLQVDIYGNSTTITSERMPGFGGAPNFGSNANARRHCSESWLLAGRENKNHFNQIPKGKKLVLQIVETFQPFGIPSFVETLDAFDIQKKMNLPLAPIMIYGEDVTHIVTEEGIANLLLCQTAYEREQAIRCVAGLTPVGLKRDKMIIDELREKRIVTYPEDLDILRESATEDLLAAKSIHDLVKMSNGLYDPPAKFLKKVNESTRYKQ</sequence>
<dbReference type="SUPFAM" id="SSF100950">
    <property type="entry name" value="NagB/RpiA/CoA transferase-like"/>
    <property type="match status" value="2"/>
</dbReference>
<dbReference type="PANTHER" id="PTHR43293:SF2">
    <property type="entry name" value="MALONATE DECARBOXYLASE ALPHA SUBUNIT"/>
    <property type="match status" value="1"/>
</dbReference>
<gene>
    <name evidence="1" type="primary">mdcA</name>
    <name evidence="1" type="ORF">JCM31447_14780</name>
</gene>
<keyword evidence="2" id="KW-1185">Reference proteome</keyword>
<evidence type="ECO:0000313" key="1">
    <source>
        <dbReference type="EMBL" id="BBH53035.1"/>
    </source>
</evidence>
<dbReference type="Proteomes" id="UP000291236">
    <property type="component" value="Chromosome"/>
</dbReference>
<accession>A0A4P2VU99</accession>
<dbReference type="GO" id="GO:0016740">
    <property type="term" value="F:transferase activity"/>
    <property type="evidence" value="ECO:0007669"/>
    <property type="project" value="InterPro"/>
</dbReference>
<dbReference type="EMBL" id="AP019368">
    <property type="protein sequence ID" value="BBH53035.1"/>
    <property type="molecule type" value="Genomic_DNA"/>
</dbReference>